<reference evidence="7 8" key="1">
    <citation type="submission" date="2020-11" db="EMBL/GenBank/DDBJ databases">
        <title>Genome seq and assembly of Sphingosinicella sp.</title>
        <authorList>
            <person name="Chhetri G."/>
        </authorList>
    </citation>
    <scope>NUCLEOTIDE SEQUENCE [LARGE SCALE GENOMIC DNA]</scope>
    <source>
        <strain evidence="7 8">UDD2</strain>
    </source>
</reference>
<feature type="transmembrane region" description="Helical" evidence="6">
    <location>
        <begin position="173"/>
        <end position="195"/>
    </location>
</feature>
<evidence type="ECO:0000256" key="3">
    <source>
        <dbReference type="ARBA" id="ARBA00022692"/>
    </source>
</evidence>
<feature type="transmembrane region" description="Helical" evidence="6">
    <location>
        <begin position="83"/>
        <end position="105"/>
    </location>
</feature>
<dbReference type="AlphaFoldDB" id="A0A7T2GL24"/>
<dbReference type="KEGG" id="sflv:IC614_02465"/>
<evidence type="ECO:0000256" key="4">
    <source>
        <dbReference type="ARBA" id="ARBA00022989"/>
    </source>
</evidence>
<name>A0A7T2GL24_9SPHN</name>
<evidence type="ECO:0000313" key="8">
    <source>
        <dbReference type="Proteomes" id="UP000594873"/>
    </source>
</evidence>
<feature type="transmembrane region" description="Helical" evidence="6">
    <location>
        <begin position="53"/>
        <end position="71"/>
    </location>
</feature>
<dbReference type="PANTHER" id="PTHR21716:SF16">
    <property type="entry name" value="BLL1467 PROTEIN"/>
    <property type="match status" value="1"/>
</dbReference>
<dbReference type="GO" id="GO:0016020">
    <property type="term" value="C:membrane"/>
    <property type="evidence" value="ECO:0007669"/>
    <property type="project" value="UniProtKB-SubCell"/>
</dbReference>
<protein>
    <submittedName>
        <fullName evidence="7">AI-2E family transporter</fullName>
    </submittedName>
</protein>
<proteinExistence type="inferred from homology"/>
<dbReference type="RefSeq" id="WP_200972162.1">
    <property type="nucleotide sequence ID" value="NZ_CP065592.1"/>
</dbReference>
<dbReference type="GO" id="GO:0055085">
    <property type="term" value="P:transmembrane transport"/>
    <property type="evidence" value="ECO:0007669"/>
    <property type="project" value="TreeGrafter"/>
</dbReference>
<evidence type="ECO:0000256" key="2">
    <source>
        <dbReference type="ARBA" id="ARBA00009773"/>
    </source>
</evidence>
<feature type="transmembrane region" description="Helical" evidence="6">
    <location>
        <begin position="292"/>
        <end position="313"/>
    </location>
</feature>
<feature type="transmembrane region" description="Helical" evidence="6">
    <location>
        <begin position="226"/>
        <end position="250"/>
    </location>
</feature>
<accession>A0A7T2GL24</accession>
<organism evidence="7 8">
    <name type="scientific">Allosphingosinicella flava</name>
    <dbReference type="NCBI Taxonomy" id="2771430"/>
    <lineage>
        <taxon>Bacteria</taxon>
        <taxon>Pseudomonadati</taxon>
        <taxon>Pseudomonadota</taxon>
        <taxon>Alphaproteobacteria</taxon>
        <taxon>Sphingomonadales</taxon>
        <taxon>Sphingomonadaceae</taxon>
        <taxon>Allosphingosinicella</taxon>
    </lineage>
</organism>
<feature type="transmembrane region" description="Helical" evidence="6">
    <location>
        <begin position="256"/>
        <end position="280"/>
    </location>
</feature>
<keyword evidence="5 6" id="KW-0472">Membrane</keyword>
<dbReference type="Proteomes" id="UP000594873">
    <property type="component" value="Chromosome"/>
</dbReference>
<evidence type="ECO:0000256" key="5">
    <source>
        <dbReference type="ARBA" id="ARBA00023136"/>
    </source>
</evidence>
<feature type="transmembrane region" description="Helical" evidence="6">
    <location>
        <begin position="325"/>
        <end position="353"/>
    </location>
</feature>
<gene>
    <name evidence="7" type="ORF">IC614_02465</name>
</gene>
<dbReference type="PANTHER" id="PTHR21716">
    <property type="entry name" value="TRANSMEMBRANE PROTEIN"/>
    <property type="match status" value="1"/>
</dbReference>
<feature type="transmembrane region" description="Helical" evidence="6">
    <location>
        <begin position="27"/>
        <end position="47"/>
    </location>
</feature>
<dbReference type="EMBL" id="CP065592">
    <property type="protein sequence ID" value="QPQ55488.1"/>
    <property type="molecule type" value="Genomic_DNA"/>
</dbReference>
<keyword evidence="8" id="KW-1185">Reference proteome</keyword>
<evidence type="ECO:0000313" key="7">
    <source>
        <dbReference type="EMBL" id="QPQ55488.1"/>
    </source>
</evidence>
<comment type="similarity">
    <text evidence="2">Belongs to the autoinducer-2 exporter (AI-2E) (TC 2.A.86) family.</text>
</comment>
<comment type="subcellular location">
    <subcellularLocation>
        <location evidence="1">Membrane</location>
        <topology evidence="1">Multi-pass membrane protein</topology>
    </subcellularLocation>
</comment>
<sequence length="387" mass="41540">MSNEKGSKAAQDAVAESTAAAFHRDRLLAALTLIAGVGLIIAIPFALRAGAEFFLPVTAALVIAIALVPILEWLERRAMPSALAALLCVLLLIGIANIVVAAIVLPATEWVRLLPERIGRIQQTLAPLLDVYASLERFIDDIVQQFGRGSSGRMQTVAVETPNSFLDLIATSAPFAIIQMFFALLVIFFFLAGWTRMRKRTITTRTSFGGAMTTARVIQQVVDSTSAYIGTITMVNIAMGLVVALVLWLLDMPTPLMWGGIIAVLNYIPYLGPIASAALLALGGLMTFADPFYAMLPALSFALIHLVEANLITPSVVGRRLTINPLLILIALSFWAWVWGTTGALLAVPLLIIMKTILDAAGKPDIAGFLFEEGTLTAAVDDNLQQN</sequence>
<keyword evidence="4 6" id="KW-1133">Transmembrane helix</keyword>
<keyword evidence="3 6" id="KW-0812">Transmembrane</keyword>
<evidence type="ECO:0000256" key="1">
    <source>
        <dbReference type="ARBA" id="ARBA00004141"/>
    </source>
</evidence>
<dbReference type="InterPro" id="IPR002549">
    <property type="entry name" value="AI-2E-like"/>
</dbReference>
<evidence type="ECO:0000256" key="6">
    <source>
        <dbReference type="SAM" id="Phobius"/>
    </source>
</evidence>
<dbReference type="Pfam" id="PF01594">
    <property type="entry name" value="AI-2E_transport"/>
    <property type="match status" value="1"/>
</dbReference>